<evidence type="ECO:0000313" key="2">
    <source>
        <dbReference type="EMBL" id="QNO57632.1"/>
    </source>
</evidence>
<dbReference type="SUPFAM" id="SSF143422">
    <property type="entry name" value="Transposase IS200-like"/>
    <property type="match status" value="1"/>
</dbReference>
<dbReference type="EMBL" id="MT631696">
    <property type="protein sequence ID" value="QNO57632.1"/>
    <property type="molecule type" value="Genomic_DNA"/>
</dbReference>
<dbReference type="Gene3D" id="3.30.70.1290">
    <property type="entry name" value="Transposase IS200-like"/>
    <property type="match status" value="1"/>
</dbReference>
<feature type="domain" description="Transposase IS200-like" evidence="1">
    <location>
        <begin position="23"/>
        <end position="66"/>
    </location>
</feature>
<gene>
    <name evidence="2" type="ORF">LCMFKOLL_00028</name>
</gene>
<dbReference type="AlphaFoldDB" id="A0A7G9ZBJ8"/>
<dbReference type="GO" id="GO:0004803">
    <property type="term" value="F:transposase activity"/>
    <property type="evidence" value="ECO:0007669"/>
    <property type="project" value="InterPro"/>
</dbReference>
<dbReference type="InterPro" id="IPR002686">
    <property type="entry name" value="Transposase_17"/>
</dbReference>
<dbReference type="InterPro" id="IPR036515">
    <property type="entry name" value="Transposase_17_sf"/>
</dbReference>
<proteinExistence type="predicted"/>
<dbReference type="GO" id="GO:0003677">
    <property type="term" value="F:DNA binding"/>
    <property type="evidence" value="ECO:0007669"/>
    <property type="project" value="InterPro"/>
</dbReference>
<reference evidence="2" key="1">
    <citation type="submission" date="2020-06" db="EMBL/GenBank/DDBJ databases">
        <title>Unique genomic features of the anaerobic methanotrophic archaea.</title>
        <authorList>
            <person name="Chadwick G.L."/>
            <person name="Skennerton C.T."/>
            <person name="Laso-Perez R."/>
            <person name="Leu A.O."/>
            <person name="Speth D.R."/>
            <person name="Yu H."/>
            <person name="Morgan-Lang C."/>
            <person name="Hatzenpichler R."/>
            <person name="Goudeau D."/>
            <person name="Malmstrom R."/>
            <person name="Brazelton W.J."/>
            <person name="Woyke T."/>
            <person name="Hallam S.J."/>
            <person name="Tyson G.W."/>
            <person name="Wegener G."/>
            <person name="Boetius A."/>
            <person name="Orphan V."/>
        </authorList>
    </citation>
    <scope>NUCLEOTIDE SEQUENCE</scope>
</reference>
<dbReference type="Pfam" id="PF01797">
    <property type="entry name" value="Y1_Tnp"/>
    <property type="match status" value="1"/>
</dbReference>
<dbReference type="GO" id="GO:0006313">
    <property type="term" value="P:DNA transposition"/>
    <property type="evidence" value="ECO:0007669"/>
    <property type="project" value="InterPro"/>
</dbReference>
<sequence>MSEVEANRDMVTRHDLRHDRHTVSLLTDHLVFSPKYRGKVLLGDVAEVAEEIIRETCKERDIEIITNFLEGRIKNKKIEKLL</sequence>
<evidence type="ECO:0000259" key="1">
    <source>
        <dbReference type="Pfam" id="PF01797"/>
    </source>
</evidence>
<accession>A0A7G9ZBJ8</accession>
<organism evidence="2">
    <name type="scientific">Candidatus Methanophaga sp. ANME-1 ERB7</name>
    <dbReference type="NCBI Taxonomy" id="2759913"/>
    <lineage>
        <taxon>Archaea</taxon>
        <taxon>Methanobacteriati</taxon>
        <taxon>Methanobacteriota</taxon>
        <taxon>Stenosarchaea group</taxon>
        <taxon>Methanomicrobia</taxon>
        <taxon>Candidatus Methanophagales</taxon>
        <taxon>Candidatus Methanophagaceae</taxon>
        <taxon>Candidatus Methanophaga</taxon>
    </lineage>
</organism>
<protein>
    <recommendedName>
        <fullName evidence="1">Transposase IS200-like domain-containing protein</fullName>
    </recommendedName>
</protein>
<name>A0A7G9ZBJ8_9EURY</name>